<dbReference type="Gene3D" id="3.40.1350.10">
    <property type="match status" value="2"/>
</dbReference>
<dbReference type="SUPFAM" id="SSF55267">
    <property type="entry name" value="tRNA-intron endonuclease N-terminal domain-like"/>
    <property type="match status" value="2"/>
</dbReference>
<dbReference type="Pfam" id="PF01974">
    <property type="entry name" value="tRNA_int_endo"/>
    <property type="match status" value="1"/>
</dbReference>
<keyword evidence="7" id="KW-0540">Nuclease</keyword>
<dbReference type="Pfam" id="PF02778">
    <property type="entry name" value="tRNA_int_endo_N"/>
    <property type="match status" value="2"/>
</dbReference>
<dbReference type="PANTHER" id="PTHR21227">
    <property type="entry name" value="TRNA-SPLICING ENDONUCLEASE SUBUNIT SEN2"/>
    <property type="match status" value="1"/>
</dbReference>
<dbReference type="SUPFAM" id="SSF53032">
    <property type="entry name" value="tRNA-intron endonuclease catalytic domain-like"/>
    <property type="match status" value="2"/>
</dbReference>
<feature type="active site" evidence="4">
    <location>
        <position position="346"/>
    </location>
</feature>
<feature type="active site" evidence="4">
    <location>
        <position position="315"/>
    </location>
</feature>
<dbReference type="GO" id="GO:0003676">
    <property type="term" value="F:nucleic acid binding"/>
    <property type="evidence" value="ECO:0007669"/>
    <property type="project" value="InterPro"/>
</dbReference>
<dbReference type="EC" id="4.6.1.16" evidence="4"/>
<comment type="function">
    <text evidence="3">Endonuclease that removes tRNA introns. Cleaves pre-tRNA at the 5'- and 3'-splice sites to release the intron. The products are an intron and two tRNA half-molecules bearing 2',3' cyclic phosphate and 5'-OH termini. Recognizes a pseudosymmetric substrate in which 2 bulged loops of 3 bases are separated by a stem of 4 bp.</text>
</comment>
<reference evidence="8" key="1">
    <citation type="submission" date="2017-11" db="EMBL/GenBank/DDBJ databases">
        <title>Phenotypic and genomic properties of facultatively anaerobic sulfur-reducing natronoarchaea from hypersaline soda lakes.</title>
        <authorList>
            <person name="Sorokin D.Y."/>
            <person name="Kublanov I.V."/>
            <person name="Roman P."/>
            <person name="Sinninghe Damste J.S."/>
            <person name="Golyshin P.N."/>
            <person name="Rojo D."/>
            <person name="Ciordia S."/>
            <person name="Mena M.D.C."/>
            <person name="Ferrer M."/>
            <person name="Messina E."/>
            <person name="Smedile F."/>
            <person name="La Spada G."/>
            <person name="La Cono V."/>
            <person name="Yakimov M.M."/>
        </authorList>
    </citation>
    <scope>NUCLEOTIDE SEQUENCE [LARGE SCALE GENOMIC DNA]</scope>
    <source>
        <strain evidence="8">AArc-Sl</strain>
    </source>
</reference>
<comment type="similarity">
    <text evidence="4">Belongs to the tRNA-intron endonuclease family. Archaeal long subfamily.</text>
</comment>
<keyword evidence="2 4" id="KW-0456">Lyase</keyword>
<feature type="domain" description="tRNA intron endonuclease catalytic" evidence="5">
    <location>
        <begin position="274"/>
        <end position="359"/>
    </location>
</feature>
<name>A0A343TFY8_9EURY</name>
<evidence type="ECO:0000313" key="8">
    <source>
        <dbReference type="Proteomes" id="UP000263012"/>
    </source>
</evidence>
<evidence type="ECO:0000256" key="4">
    <source>
        <dbReference type="HAMAP-Rule" id="MF_01834"/>
    </source>
</evidence>
<dbReference type="Gene3D" id="3.40.1170.20">
    <property type="entry name" value="tRNA intron endonuclease, N-terminal domain"/>
    <property type="match status" value="2"/>
</dbReference>
<feature type="active site" evidence="4">
    <location>
        <position position="304"/>
    </location>
</feature>
<evidence type="ECO:0000259" key="6">
    <source>
        <dbReference type="Pfam" id="PF02778"/>
    </source>
</evidence>
<dbReference type="NCBIfam" id="NF006794">
    <property type="entry name" value="PRK09300.1-1"/>
    <property type="match status" value="1"/>
</dbReference>
<keyword evidence="1 4" id="KW-0819">tRNA processing</keyword>
<evidence type="ECO:0000256" key="1">
    <source>
        <dbReference type="ARBA" id="ARBA00022694"/>
    </source>
</evidence>
<dbReference type="InterPro" id="IPR011856">
    <property type="entry name" value="tRNA_endonuc-like_dom_sf"/>
</dbReference>
<dbReference type="Proteomes" id="UP000263012">
    <property type="component" value="Chromosome"/>
</dbReference>
<accession>A0A343TFY8</accession>
<feature type="domain" description="tRNA intron endonuclease N-terminal" evidence="6">
    <location>
        <begin position="4"/>
        <end position="69"/>
    </location>
</feature>
<evidence type="ECO:0000256" key="2">
    <source>
        <dbReference type="ARBA" id="ARBA00023239"/>
    </source>
</evidence>
<comment type="function">
    <text evidence="4">Endonuclease that removes tRNA introns. Cleaves pre-tRNA at the 5' and 3' splice sites to release the intron. The products are an intron and two tRNA half-molecules bearing 2',3' cyclic phosphate and 5'-OH termini. Recognizes a pseudosymmetric substrate in which 2 bulged loops of 3 bases are separated by a stem of 4 bp.</text>
</comment>
<organism evidence="7 8">
    <name type="scientific">Halalkaliarchaeum desulfuricum</name>
    <dbReference type="NCBI Taxonomy" id="2055893"/>
    <lineage>
        <taxon>Archaea</taxon>
        <taxon>Methanobacteriati</taxon>
        <taxon>Methanobacteriota</taxon>
        <taxon>Stenosarchaea group</taxon>
        <taxon>Halobacteria</taxon>
        <taxon>Halobacteriales</taxon>
        <taxon>Haloferacaceae</taxon>
        <taxon>Halalkaliarchaeum</taxon>
    </lineage>
</organism>
<dbReference type="GO" id="GO:0005737">
    <property type="term" value="C:cytoplasm"/>
    <property type="evidence" value="ECO:0007669"/>
    <property type="project" value="TreeGrafter"/>
</dbReference>
<dbReference type="OrthoDB" id="46045at2157"/>
<proteinExistence type="inferred from homology"/>
<dbReference type="AlphaFoldDB" id="A0A343TFY8"/>
<dbReference type="KEGG" id="hdf:AArcSl_0357"/>
<dbReference type="GO" id="GO:0000213">
    <property type="term" value="F:tRNA-intron lyase activity"/>
    <property type="evidence" value="ECO:0007669"/>
    <property type="project" value="UniProtKB-UniRule"/>
</dbReference>
<evidence type="ECO:0000256" key="3">
    <source>
        <dbReference type="ARBA" id="ARBA00024798"/>
    </source>
</evidence>
<dbReference type="GeneID" id="37876692"/>
<comment type="subunit">
    <text evidence="4">Homodimer.</text>
</comment>
<evidence type="ECO:0000259" key="5">
    <source>
        <dbReference type="Pfam" id="PF01974"/>
    </source>
</evidence>
<dbReference type="InterPro" id="IPR006677">
    <property type="entry name" value="tRNA_intron_Endonuc_cat-like"/>
</dbReference>
<dbReference type="EMBL" id="CP025066">
    <property type="protein sequence ID" value="AUX08010.1"/>
    <property type="molecule type" value="Genomic_DNA"/>
</dbReference>
<dbReference type="InterPro" id="IPR036740">
    <property type="entry name" value="tRNA_intron_Endonuc_N_sf"/>
</dbReference>
<keyword evidence="7" id="KW-0255">Endonuclease</keyword>
<dbReference type="GO" id="GO:0006388">
    <property type="term" value="P:tRNA splicing, via endonucleolytic cleavage and ligation"/>
    <property type="evidence" value="ECO:0007669"/>
    <property type="project" value="UniProtKB-UniRule"/>
</dbReference>
<dbReference type="HAMAP" id="MF_01834">
    <property type="entry name" value="EndA_long"/>
    <property type="match status" value="1"/>
</dbReference>
<gene>
    <name evidence="4 7" type="primary">endA</name>
    <name evidence="7" type="ORF">AArcSl_0357</name>
</gene>
<dbReference type="PANTHER" id="PTHR21227:SF0">
    <property type="entry name" value="TRNA-SPLICING ENDONUCLEASE SUBUNIT SEN2"/>
    <property type="match status" value="1"/>
</dbReference>
<comment type="catalytic activity">
    <reaction evidence="4">
        <text>pretRNA = a 3'-half-tRNA molecule with a 5'-OH end + a 5'-half-tRNA molecule with a 2',3'-cyclic phosphate end + an intron with a 2',3'-cyclic phosphate and a 5'-hydroxyl terminus.</text>
        <dbReference type="EC" id="4.6.1.16"/>
    </reaction>
</comment>
<dbReference type="InterPro" id="IPR023516">
    <property type="entry name" value="tRNA_splic_arch_long"/>
</dbReference>
<feature type="domain" description="tRNA intron endonuclease N-terminal" evidence="6">
    <location>
        <begin position="188"/>
        <end position="244"/>
    </location>
</feature>
<protein>
    <recommendedName>
        <fullName evidence="4">tRNA-splicing endonuclease</fullName>
        <ecNumber evidence="4">4.6.1.16</ecNumber>
    </recommendedName>
    <alternativeName>
        <fullName evidence="4">tRNA-intron endonuclease</fullName>
    </alternativeName>
</protein>
<dbReference type="InterPro" id="IPR006676">
    <property type="entry name" value="tRNA_splic"/>
</dbReference>
<dbReference type="RefSeq" id="WP_119814142.1">
    <property type="nucleotide sequence ID" value="NZ_CP025066.1"/>
</dbReference>
<dbReference type="NCBIfam" id="TIGR00324">
    <property type="entry name" value="endA"/>
    <property type="match status" value="1"/>
</dbReference>
<evidence type="ECO:0000313" key="7">
    <source>
        <dbReference type="EMBL" id="AUX08010.1"/>
    </source>
</evidence>
<dbReference type="CDD" id="cd22363">
    <property type="entry name" value="tRNA-intron_lyase_C"/>
    <property type="match status" value="2"/>
</dbReference>
<keyword evidence="8" id="KW-1185">Reference proteome</keyword>
<sequence length="368" mass="40242">MQIHGTLHDGEVHVGGDARQRFYDARGYGRPLGGNDIALTRVEAAHLLFRGDLDGVEVDGQSLAFEEFFVDAAAAGDRFALRFLVYADLRERGFYLSPVRDGWPGERALDPDAPGRADFAVYDRGDGPPNGSVAYRVRVVGERERLPAVELSGVLAIVDEESDLTYFETGTQALDGSTTYELPATIGGVLLEDRVVVWDAPEPLYERGFYGQPLSGRTGPVEDALQLSLVEAASLAAEGVLSLSAVIGGDESTNDSPALASIVERGRDVEGDRFDRRLRVYRQLRDAEIVPKTGFKFGADFRTYANVESVEELPHSEALVRVLPPEHVFDPRELSLDVRLAGGVRKRMVFALTDGSTVEYRSVARLTP</sequence>
<keyword evidence="7" id="KW-0378">Hydrolase</keyword>
<dbReference type="InterPro" id="IPR036167">
    <property type="entry name" value="tRNA_intron_Endo_cat-like_sf"/>
</dbReference>
<dbReference type="InterPro" id="IPR006678">
    <property type="entry name" value="tRNA_intron_Endonuc_N"/>
</dbReference>